<evidence type="ECO:0000313" key="1">
    <source>
        <dbReference type="EMBL" id="KAJ1346534.1"/>
    </source>
</evidence>
<organism evidence="1 2">
    <name type="scientific">Parelaphostrongylus tenuis</name>
    <name type="common">Meningeal worm</name>
    <dbReference type="NCBI Taxonomy" id="148309"/>
    <lineage>
        <taxon>Eukaryota</taxon>
        <taxon>Metazoa</taxon>
        <taxon>Ecdysozoa</taxon>
        <taxon>Nematoda</taxon>
        <taxon>Chromadorea</taxon>
        <taxon>Rhabditida</taxon>
        <taxon>Rhabditina</taxon>
        <taxon>Rhabditomorpha</taxon>
        <taxon>Strongyloidea</taxon>
        <taxon>Metastrongylidae</taxon>
        <taxon>Parelaphostrongylus</taxon>
    </lineage>
</organism>
<protein>
    <submittedName>
        <fullName evidence="1">Uncharacterized protein</fullName>
    </submittedName>
</protein>
<dbReference type="Proteomes" id="UP001196413">
    <property type="component" value="Unassembled WGS sequence"/>
</dbReference>
<proteinExistence type="predicted"/>
<name>A0AAD5MET9_PARTN</name>
<accession>A0AAD5MET9</accession>
<dbReference type="EMBL" id="JAHQIW010000188">
    <property type="protein sequence ID" value="KAJ1346534.1"/>
    <property type="molecule type" value="Genomic_DNA"/>
</dbReference>
<reference evidence="1" key="1">
    <citation type="submission" date="2021-06" db="EMBL/GenBank/DDBJ databases">
        <title>Parelaphostrongylus tenuis whole genome reference sequence.</title>
        <authorList>
            <person name="Garwood T.J."/>
            <person name="Larsen P.A."/>
            <person name="Fountain-Jones N.M."/>
            <person name="Garbe J.R."/>
            <person name="Macchietto M.G."/>
            <person name="Kania S.A."/>
            <person name="Gerhold R.W."/>
            <person name="Richards J.E."/>
            <person name="Wolf T.M."/>
        </authorList>
    </citation>
    <scope>NUCLEOTIDE SEQUENCE</scope>
    <source>
        <strain evidence="1">MNPRO001-30</strain>
        <tissue evidence="1">Meninges</tissue>
    </source>
</reference>
<evidence type="ECO:0000313" key="2">
    <source>
        <dbReference type="Proteomes" id="UP001196413"/>
    </source>
</evidence>
<keyword evidence="2" id="KW-1185">Reference proteome</keyword>
<comment type="caution">
    <text evidence="1">The sequence shown here is derived from an EMBL/GenBank/DDBJ whole genome shotgun (WGS) entry which is preliminary data.</text>
</comment>
<dbReference type="AlphaFoldDB" id="A0AAD5MET9"/>
<gene>
    <name evidence="1" type="ORF">KIN20_001345</name>
</gene>
<sequence length="72" mass="8168">MSVLKFSHHHVNCLIENVKSAVQSLEESKEEERFCTKHRAAKVTTTSFREPVAHLTGSDLCAHMFDTILLPM</sequence>